<dbReference type="AlphaFoldDB" id="A0A7W6GVH7"/>
<name>A0A7W6GVH7_9RHOB</name>
<sequence>MAETMLALEVQAQAILLPSRYNAEAVTRFAEKRPLKFNAT</sequence>
<evidence type="ECO:0000313" key="1">
    <source>
        <dbReference type="EMBL" id="MBB3987349.1"/>
    </source>
</evidence>
<gene>
    <name evidence="1" type="ORF">GGQ68_003696</name>
</gene>
<organism evidence="1 2">
    <name type="scientific">Sagittula marina</name>
    <dbReference type="NCBI Taxonomy" id="943940"/>
    <lineage>
        <taxon>Bacteria</taxon>
        <taxon>Pseudomonadati</taxon>
        <taxon>Pseudomonadota</taxon>
        <taxon>Alphaproteobacteria</taxon>
        <taxon>Rhodobacterales</taxon>
        <taxon>Roseobacteraceae</taxon>
        <taxon>Sagittula</taxon>
    </lineage>
</organism>
<dbReference type="InterPro" id="IPR014748">
    <property type="entry name" value="Enoyl-CoA_hydra_C"/>
</dbReference>
<accession>A0A7W6GVH7</accession>
<evidence type="ECO:0000313" key="2">
    <source>
        <dbReference type="Proteomes" id="UP000541426"/>
    </source>
</evidence>
<reference evidence="1 2" key="1">
    <citation type="submission" date="2020-08" db="EMBL/GenBank/DDBJ databases">
        <title>Genomic Encyclopedia of Type Strains, Phase IV (KMG-IV): sequencing the most valuable type-strain genomes for metagenomic binning, comparative biology and taxonomic classification.</title>
        <authorList>
            <person name="Goeker M."/>
        </authorList>
    </citation>
    <scope>NUCLEOTIDE SEQUENCE [LARGE SCALE GENOMIC DNA]</scope>
    <source>
        <strain evidence="1 2">DSM 102235</strain>
    </source>
</reference>
<dbReference type="EMBL" id="JACIEJ010000010">
    <property type="protein sequence ID" value="MBB3987349.1"/>
    <property type="molecule type" value="Genomic_DNA"/>
</dbReference>
<evidence type="ECO:0008006" key="3">
    <source>
        <dbReference type="Google" id="ProtNLM"/>
    </source>
</evidence>
<comment type="caution">
    <text evidence="1">The sequence shown here is derived from an EMBL/GenBank/DDBJ whole genome shotgun (WGS) entry which is preliminary data.</text>
</comment>
<protein>
    <recommendedName>
        <fullName evidence="3">Enoyl-CoA hydratase</fullName>
    </recommendedName>
</protein>
<dbReference type="RefSeq" id="WP_281374888.1">
    <property type="nucleotide sequence ID" value="NZ_BAABBZ010000011.1"/>
</dbReference>
<keyword evidence="2" id="KW-1185">Reference proteome</keyword>
<proteinExistence type="predicted"/>
<dbReference type="Proteomes" id="UP000541426">
    <property type="component" value="Unassembled WGS sequence"/>
</dbReference>
<dbReference type="Gene3D" id="1.10.12.10">
    <property type="entry name" value="Lyase 2-enoyl-coa Hydratase, Chain A, domain 2"/>
    <property type="match status" value="1"/>
</dbReference>